<keyword evidence="5 13" id="KW-0812">Transmembrane</keyword>
<comment type="caution">
    <text evidence="15">The sequence shown here is derived from an EMBL/GenBank/DDBJ whole genome shotgun (WGS) entry which is preliminary data.</text>
</comment>
<dbReference type="GO" id="GO:0004252">
    <property type="term" value="F:serine-type endopeptidase activity"/>
    <property type="evidence" value="ECO:0007669"/>
    <property type="project" value="UniProtKB-UniRule"/>
</dbReference>
<evidence type="ECO:0000256" key="4">
    <source>
        <dbReference type="ARBA" id="ARBA00022670"/>
    </source>
</evidence>
<keyword evidence="3" id="KW-1003">Cell membrane</keyword>
<dbReference type="PROSITE" id="PS00137">
    <property type="entry name" value="SUBTILASE_HIS"/>
    <property type="match status" value="1"/>
</dbReference>
<dbReference type="PANTHER" id="PTHR43806:SF11">
    <property type="entry name" value="CEREVISIN-RELATED"/>
    <property type="match status" value="1"/>
</dbReference>
<evidence type="ECO:0000256" key="6">
    <source>
        <dbReference type="ARBA" id="ARBA00022801"/>
    </source>
</evidence>
<dbReference type="PRINTS" id="PR00723">
    <property type="entry name" value="SUBTILISIN"/>
</dbReference>
<dbReference type="Pfam" id="PF00082">
    <property type="entry name" value="Peptidase_S8"/>
    <property type="match status" value="1"/>
</dbReference>
<dbReference type="InterPro" id="IPR023827">
    <property type="entry name" value="Peptidase_S8_Asp-AS"/>
</dbReference>
<evidence type="ECO:0000313" key="15">
    <source>
        <dbReference type="EMBL" id="REF36569.1"/>
    </source>
</evidence>
<dbReference type="InterPro" id="IPR023828">
    <property type="entry name" value="Peptidase_S8_Ser-AS"/>
</dbReference>
<feature type="region of interest" description="Disordered" evidence="12">
    <location>
        <begin position="60"/>
        <end position="102"/>
    </location>
</feature>
<dbReference type="PROSITE" id="PS51892">
    <property type="entry name" value="SUBTILASE"/>
    <property type="match status" value="1"/>
</dbReference>
<keyword evidence="7 10" id="KW-0720">Serine protease</keyword>
<dbReference type="NCBIfam" id="TIGR03921">
    <property type="entry name" value="T7SS_mycosin"/>
    <property type="match status" value="1"/>
</dbReference>
<evidence type="ECO:0000256" key="1">
    <source>
        <dbReference type="ARBA" id="ARBA00004162"/>
    </source>
</evidence>
<dbReference type="PROSITE" id="PS00138">
    <property type="entry name" value="SUBTILASE_SER"/>
    <property type="match status" value="1"/>
</dbReference>
<dbReference type="PANTHER" id="PTHR43806">
    <property type="entry name" value="PEPTIDASE S8"/>
    <property type="match status" value="1"/>
</dbReference>
<evidence type="ECO:0000256" key="13">
    <source>
        <dbReference type="SAM" id="Phobius"/>
    </source>
</evidence>
<feature type="active site" description="Charge relay system" evidence="10">
    <location>
        <position position="186"/>
    </location>
</feature>
<evidence type="ECO:0000256" key="11">
    <source>
        <dbReference type="RuleBase" id="RU003355"/>
    </source>
</evidence>
<dbReference type="InterPro" id="IPR036852">
    <property type="entry name" value="Peptidase_S8/S53_dom_sf"/>
</dbReference>
<dbReference type="InterPro" id="IPR050131">
    <property type="entry name" value="Peptidase_S8_subtilisin-like"/>
</dbReference>
<reference evidence="15 16" key="1">
    <citation type="submission" date="2018-08" db="EMBL/GenBank/DDBJ databases">
        <title>Sequencing the genomes of 1000 actinobacteria strains.</title>
        <authorList>
            <person name="Klenk H.-P."/>
        </authorList>
    </citation>
    <scope>NUCLEOTIDE SEQUENCE [LARGE SCALE GENOMIC DNA]</scope>
    <source>
        <strain evidence="15 16">DSM 22891</strain>
    </source>
</reference>
<keyword evidence="9 13" id="KW-0472">Membrane</keyword>
<dbReference type="InterPro" id="IPR000209">
    <property type="entry name" value="Peptidase_S8/S53_dom"/>
</dbReference>
<evidence type="ECO:0000256" key="10">
    <source>
        <dbReference type="PROSITE-ProRule" id="PRU01240"/>
    </source>
</evidence>
<feature type="transmembrane region" description="Helical" evidence="13">
    <location>
        <begin position="441"/>
        <end position="464"/>
    </location>
</feature>
<keyword evidence="16" id="KW-1185">Reference proteome</keyword>
<evidence type="ECO:0000256" key="5">
    <source>
        <dbReference type="ARBA" id="ARBA00022692"/>
    </source>
</evidence>
<feature type="domain" description="Peptidase S8/S53" evidence="14">
    <location>
        <begin position="137"/>
        <end position="399"/>
    </location>
</feature>
<evidence type="ECO:0000256" key="7">
    <source>
        <dbReference type="ARBA" id="ARBA00022825"/>
    </source>
</evidence>
<evidence type="ECO:0000313" key="16">
    <source>
        <dbReference type="Proteomes" id="UP000256485"/>
    </source>
</evidence>
<dbReference type="InterPro" id="IPR022398">
    <property type="entry name" value="Peptidase_S8_His-AS"/>
</dbReference>
<dbReference type="SUPFAM" id="SSF52743">
    <property type="entry name" value="Subtilisin-like"/>
    <property type="match status" value="1"/>
</dbReference>
<evidence type="ECO:0000256" key="3">
    <source>
        <dbReference type="ARBA" id="ARBA00022475"/>
    </source>
</evidence>
<comment type="subcellular location">
    <subcellularLocation>
        <location evidence="1">Cell membrane</location>
        <topology evidence="1">Single-pass membrane protein</topology>
    </subcellularLocation>
</comment>
<keyword evidence="8 13" id="KW-1133">Transmembrane helix</keyword>
<keyword evidence="6 10" id="KW-0378">Hydrolase</keyword>
<dbReference type="Proteomes" id="UP000256485">
    <property type="component" value="Unassembled WGS sequence"/>
</dbReference>
<accession>A0A3D9V533</accession>
<evidence type="ECO:0000256" key="8">
    <source>
        <dbReference type="ARBA" id="ARBA00022989"/>
    </source>
</evidence>
<feature type="active site" description="Charge relay system" evidence="10">
    <location>
        <position position="146"/>
    </location>
</feature>
<dbReference type="GO" id="GO:0005886">
    <property type="term" value="C:plasma membrane"/>
    <property type="evidence" value="ECO:0007669"/>
    <property type="project" value="UniProtKB-SubCell"/>
</dbReference>
<proteinExistence type="inferred from homology"/>
<sequence>MLLGLVPVTGLLSVQPHTGPSVADSGLARPVAASHRPAERPALTVAADAAAGATHDRSLVTASFDDPAPDGTTTPDEPASRPDPSPSDSYNRPALTPTNPALLTGFCRNQRAQPTFRRTPWQQTRLQLHRAHAFATGRGVTVAVVDTGVDVENPQLAGKLDPDMTPASFVSLEDDAVPPTRDCDGHGTVVAGIIAGREFPDLRFLGVAPHARILPVRVSSGSESGSADQLAAGIYWAVDQGADIINVSVVTMSPRGTLRDAVRYALRKGVVVVTAAGNTGGQAGNAPTWPAAFAAEEGFEGLIVVGAVDQAGQATDFTTTSVPITVVAPGDGVVSTAPRLGHLTNQQGTSFAAPFVSGVAALLLERFGTELSPIEVKRRLQLTADHPGLDLPDPRYGWGVVNPTEALTAILPEGATLPTPRQEPGIAPIAAPPAPDPLPRVVALSVAGGAVGFVAVVLGGVAIYRRGRERRWRPGAVPPEPTA</sequence>
<dbReference type="InterPro" id="IPR015500">
    <property type="entry name" value="Peptidase_S8_subtilisin-rel"/>
</dbReference>
<feature type="region of interest" description="Disordered" evidence="12">
    <location>
        <begin position="14"/>
        <end position="40"/>
    </location>
</feature>
<evidence type="ECO:0000259" key="14">
    <source>
        <dbReference type="Pfam" id="PF00082"/>
    </source>
</evidence>
<feature type="active site" description="Charge relay system" evidence="10">
    <location>
        <position position="350"/>
    </location>
</feature>
<comment type="similarity">
    <text evidence="2 10 11">Belongs to the peptidase S8 family.</text>
</comment>
<evidence type="ECO:0000256" key="12">
    <source>
        <dbReference type="SAM" id="MobiDB-lite"/>
    </source>
</evidence>
<dbReference type="AlphaFoldDB" id="A0A3D9V533"/>
<dbReference type="PROSITE" id="PS00136">
    <property type="entry name" value="SUBTILASE_ASP"/>
    <property type="match status" value="1"/>
</dbReference>
<keyword evidence="4 10" id="KW-0645">Protease</keyword>
<organism evidence="15 16">
    <name type="scientific">Thermasporomyces composti</name>
    <dbReference type="NCBI Taxonomy" id="696763"/>
    <lineage>
        <taxon>Bacteria</taxon>
        <taxon>Bacillati</taxon>
        <taxon>Actinomycetota</taxon>
        <taxon>Actinomycetes</taxon>
        <taxon>Propionibacteriales</taxon>
        <taxon>Nocardioidaceae</taxon>
        <taxon>Thermasporomyces</taxon>
    </lineage>
</organism>
<feature type="compositionally biased region" description="Low complexity" evidence="12">
    <location>
        <begin position="65"/>
        <end position="77"/>
    </location>
</feature>
<evidence type="ECO:0000256" key="9">
    <source>
        <dbReference type="ARBA" id="ARBA00023136"/>
    </source>
</evidence>
<dbReference type="GO" id="GO:0006508">
    <property type="term" value="P:proteolysis"/>
    <property type="evidence" value="ECO:0007669"/>
    <property type="project" value="UniProtKB-KW"/>
</dbReference>
<dbReference type="EMBL" id="QTUC01000001">
    <property type="protein sequence ID" value="REF36569.1"/>
    <property type="molecule type" value="Genomic_DNA"/>
</dbReference>
<dbReference type="Gene3D" id="3.40.50.200">
    <property type="entry name" value="Peptidase S8/S53 domain"/>
    <property type="match status" value="1"/>
</dbReference>
<dbReference type="InterPro" id="IPR023834">
    <property type="entry name" value="T7SS_pept_S8A_mycosin"/>
</dbReference>
<gene>
    <name evidence="15" type="ORF">DFJ64_1982</name>
</gene>
<evidence type="ECO:0000256" key="2">
    <source>
        <dbReference type="ARBA" id="ARBA00011073"/>
    </source>
</evidence>
<protein>
    <submittedName>
        <fullName evidence="15">Type VII secretion-associated serine protease mycosin</fullName>
    </submittedName>
</protein>
<name>A0A3D9V533_THECX</name>